<dbReference type="GO" id="GO:0003729">
    <property type="term" value="F:mRNA binding"/>
    <property type="evidence" value="ECO:0007669"/>
    <property type="project" value="TreeGrafter"/>
</dbReference>
<keyword evidence="2" id="KW-1185">Reference proteome</keyword>
<evidence type="ECO:0008006" key="3">
    <source>
        <dbReference type="Google" id="ProtNLM"/>
    </source>
</evidence>
<dbReference type="VEuPathDB" id="FungiDB:ASPACDRAFT_1870029"/>
<name>A0A1L9WV97_ASPA1</name>
<dbReference type="OMA" id="CLVFGHM"/>
<reference evidence="2" key="1">
    <citation type="journal article" date="2017" name="Genome Biol.">
        <title>Comparative genomics reveals high biological diversity and specific adaptations in the industrially and medically important fungal genus Aspergillus.</title>
        <authorList>
            <person name="de Vries R.P."/>
            <person name="Riley R."/>
            <person name="Wiebenga A."/>
            <person name="Aguilar-Osorio G."/>
            <person name="Amillis S."/>
            <person name="Uchima C.A."/>
            <person name="Anderluh G."/>
            <person name="Asadollahi M."/>
            <person name="Askin M."/>
            <person name="Barry K."/>
            <person name="Battaglia E."/>
            <person name="Bayram O."/>
            <person name="Benocci T."/>
            <person name="Braus-Stromeyer S.A."/>
            <person name="Caldana C."/>
            <person name="Canovas D."/>
            <person name="Cerqueira G.C."/>
            <person name="Chen F."/>
            <person name="Chen W."/>
            <person name="Choi C."/>
            <person name="Clum A."/>
            <person name="Dos Santos R.A."/>
            <person name="Damasio A.R."/>
            <person name="Diallinas G."/>
            <person name="Emri T."/>
            <person name="Fekete E."/>
            <person name="Flipphi M."/>
            <person name="Freyberg S."/>
            <person name="Gallo A."/>
            <person name="Gournas C."/>
            <person name="Habgood R."/>
            <person name="Hainaut M."/>
            <person name="Harispe M.L."/>
            <person name="Henrissat B."/>
            <person name="Hilden K.S."/>
            <person name="Hope R."/>
            <person name="Hossain A."/>
            <person name="Karabika E."/>
            <person name="Karaffa L."/>
            <person name="Karanyi Z."/>
            <person name="Krasevec N."/>
            <person name="Kuo A."/>
            <person name="Kusch H."/>
            <person name="LaButti K."/>
            <person name="Lagendijk E.L."/>
            <person name="Lapidus A."/>
            <person name="Levasseur A."/>
            <person name="Lindquist E."/>
            <person name="Lipzen A."/>
            <person name="Logrieco A.F."/>
            <person name="MacCabe A."/>
            <person name="Maekelae M.R."/>
            <person name="Malavazi I."/>
            <person name="Melin P."/>
            <person name="Meyer V."/>
            <person name="Mielnichuk N."/>
            <person name="Miskei M."/>
            <person name="Molnar A.P."/>
            <person name="Mule G."/>
            <person name="Ngan C.Y."/>
            <person name="Orejas M."/>
            <person name="Orosz E."/>
            <person name="Ouedraogo J.P."/>
            <person name="Overkamp K.M."/>
            <person name="Park H.-S."/>
            <person name="Perrone G."/>
            <person name="Piumi F."/>
            <person name="Punt P.J."/>
            <person name="Ram A.F."/>
            <person name="Ramon A."/>
            <person name="Rauscher S."/>
            <person name="Record E."/>
            <person name="Riano-Pachon D.M."/>
            <person name="Robert V."/>
            <person name="Roehrig J."/>
            <person name="Ruller R."/>
            <person name="Salamov A."/>
            <person name="Salih N.S."/>
            <person name="Samson R.A."/>
            <person name="Sandor E."/>
            <person name="Sanguinetti M."/>
            <person name="Schuetze T."/>
            <person name="Sepcic K."/>
            <person name="Shelest E."/>
            <person name="Sherlock G."/>
            <person name="Sophianopoulou V."/>
            <person name="Squina F.M."/>
            <person name="Sun H."/>
            <person name="Susca A."/>
            <person name="Todd R.B."/>
            <person name="Tsang A."/>
            <person name="Unkles S.E."/>
            <person name="van de Wiele N."/>
            <person name="van Rossen-Uffink D."/>
            <person name="Oliveira J.V."/>
            <person name="Vesth T.C."/>
            <person name="Visser J."/>
            <person name="Yu J.-H."/>
            <person name="Zhou M."/>
            <person name="Andersen M.R."/>
            <person name="Archer D.B."/>
            <person name="Baker S.E."/>
            <person name="Benoit I."/>
            <person name="Brakhage A.A."/>
            <person name="Braus G.H."/>
            <person name="Fischer R."/>
            <person name="Frisvad J.C."/>
            <person name="Goldman G.H."/>
            <person name="Houbraken J."/>
            <person name="Oakley B."/>
            <person name="Pocsi I."/>
            <person name="Scazzocchio C."/>
            <person name="Seiboth B."/>
            <person name="vanKuyk P.A."/>
            <person name="Wortman J."/>
            <person name="Dyer P.S."/>
            <person name="Grigoriev I.V."/>
        </authorList>
    </citation>
    <scope>NUCLEOTIDE SEQUENCE [LARGE SCALE GENOMIC DNA]</scope>
    <source>
        <strain evidence="2">ATCC 16872 / CBS 172.66 / WB 5094</strain>
    </source>
</reference>
<dbReference type="PANTHER" id="PTHR47938:SF35">
    <property type="entry name" value="PENTATRICOPEPTIDE REPEAT-CONTAINING PROTEIN 4, MITOCHONDRIAL-RELATED"/>
    <property type="match status" value="1"/>
</dbReference>
<dbReference type="OrthoDB" id="185373at2759"/>
<dbReference type="EMBL" id="KV878977">
    <property type="protein sequence ID" value="OJK00043.1"/>
    <property type="molecule type" value="Genomic_DNA"/>
</dbReference>
<dbReference type="GeneID" id="30971756"/>
<accession>A0A1L9WV97</accession>
<dbReference type="AlphaFoldDB" id="A0A1L9WV97"/>
<gene>
    <name evidence="1" type="ORF">ASPACDRAFT_1870029</name>
</gene>
<protein>
    <recommendedName>
        <fullName evidence="3">Pentacotripeptide-repeat region of PRORP domain-containing protein</fullName>
    </recommendedName>
</protein>
<dbReference type="RefSeq" id="XP_020056382.1">
    <property type="nucleotide sequence ID" value="XM_020197942.1"/>
</dbReference>
<proteinExistence type="predicted"/>
<organism evidence="1 2">
    <name type="scientific">Aspergillus aculeatus (strain ATCC 16872 / CBS 172.66 / WB 5094)</name>
    <dbReference type="NCBI Taxonomy" id="690307"/>
    <lineage>
        <taxon>Eukaryota</taxon>
        <taxon>Fungi</taxon>
        <taxon>Dikarya</taxon>
        <taxon>Ascomycota</taxon>
        <taxon>Pezizomycotina</taxon>
        <taxon>Eurotiomycetes</taxon>
        <taxon>Eurotiomycetidae</taxon>
        <taxon>Eurotiales</taxon>
        <taxon>Aspergillaceae</taxon>
        <taxon>Aspergillus</taxon>
        <taxon>Aspergillus subgen. Circumdati</taxon>
    </lineage>
</organism>
<sequence>MQSHLTRRVFRAILNNEPLSFSRCLHRSLHTVRNHRPRKLDLLTNYHGQRRGLFAYNVVPTTSPQSSTLPSEVGLKPMRDLMRSMADKSRGPTFEILANALNDFLGQRAAYPSVITHFHATLLSVTWHYMRTHAEELNPEEWQKTLSTEALENMLFILSQAKCLPESQPIVRKLARAAFSELCRDPSPNMKHISRSAFIAYINIQALNGHPDEACDVLERFWFRLKMARPTPWHVVMKGFAMVGEKRRLERTAENLEKFDVEFDHRSHEDLVKLLIEEDLFTATKTIYECPLSNGQTPTVAVREAVIKYATLNSDTAWAASVFESLSNMPVCKTLGITLFWEGVQKQSATAVSEKANTMMAGDENIRKALTISCVNDLIEYANAIQDPALAVKFAALASHWALEPNTRTQLLQLESYILAGDTGRALRSMDDLQDPEAMTTANMPLMNKLIKLLCRSGQDDAIFDRISAFLDPLFENNVRLEAGTVAAITCMLLYRLDWEGVSALLRPRLGLYDTEERATIRNSLTGFILDLEQKDSDAWETYNLLLLAFPETGVRSRTDIMTSFFKRHRSDLAYLVFGHMRQAEDFARRPKPDTYARCFVGIARTQSAKHLQLVHNMLKLDVEVDLTTRVLDGLMLAYASCDMPEQAMKVFRSILESDEGPSHKTIPIFFETCARHNNGVEEALKMMDKVKLLGIERNRQLYMAYVKALAAHCEFDLATEALEKMEAETGLKPTRNSIGQFYNVIPYQHWKGEVEKWARAKYPELWAQLEQIERIEHDEGPQFNIEMKEIDI</sequence>
<dbReference type="Proteomes" id="UP000184546">
    <property type="component" value="Unassembled WGS sequence"/>
</dbReference>
<evidence type="ECO:0000313" key="1">
    <source>
        <dbReference type="EMBL" id="OJK00043.1"/>
    </source>
</evidence>
<dbReference type="STRING" id="690307.A0A1L9WV97"/>
<dbReference type="InterPro" id="IPR011990">
    <property type="entry name" value="TPR-like_helical_dom_sf"/>
</dbReference>
<dbReference type="Gene3D" id="1.25.40.10">
    <property type="entry name" value="Tetratricopeptide repeat domain"/>
    <property type="match status" value="1"/>
</dbReference>
<dbReference type="PANTHER" id="PTHR47938">
    <property type="entry name" value="RESPIRATORY COMPLEX I CHAPERONE (CIA84), PUTATIVE (AFU_ORTHOLOGUE AFUA_2G06020)-RELATED"/>
    <property type="match status" value="1"/>
</dbReference>
<evidence type="ECO:0000313" key="2">
    <source>
        <dbReference type="Proteomes" id="UP000184546"/>
    </source>
</evidence>